<dbReference type="InterPro" id="IPR022813">
    <property type="entry name" value="SecD/SecF_arch_bac"/>
</dbReference>
<dbReference type="InterPro" id="IPR022646">
    <property type="entry name" value="SecD/SecF_CS"/>
</dbReference>
<dbReference type="NCBIfam" id="TIGR00966">
    <property type="entry name" value="transloc_SecF"/>
    <property type="match status" value="1"/>
</dbReference>
<dbReference type="GO" id="GO:0043952">
    <property type="term" value="P:protein transport by the Sec complex"/>
    <property type="evidence" value="ECO:0007669"/>
    <property type="project" value="UniProtKB-UniRule"/>
</dbReference>
<evidence type="ECO:0000256" key="5">
    <source>
        <dbReference type="ARBA" id="ARBA00022692"/>
    </source>
</evidence>
<evidence type="ECO:0000256" key="1">
    <source>
        <dbReference type="ARBA" id="ARBA00004651"/>
    </source>
</evidence>
<dbReference type="Gene3D" id="1.20.1640.10">
    <property type="entry name" value="Multidrug efflux transporter AcrB transmembrane domain"/>
    <property type="match status" value="2"/>
</dbReference>
<evidence type="ECO:0000259" key="15">
    <source>
        <dbReference type="PROSITE" id="PS50156"/>
    </source>
</evidence>
<evidence type="ECO:0000256" key="9">
    <source>
        <dbReference type="ARBA" id="ARBA00023136"/>
    </source>
</evidence>
<gene>
    <name evidence="14" type="primary">secF</name>
    <name evidence="13" type="synonym">secD</name>
    <name evidence="16" type="ORF">Mterra_01038</name>
</gene>
<dbReference type="PANTHER" id="PTHR30081:SF1">
    <property type="entry name" value="PROTEIN TRANSLOCASE SUBUNIT SECD"/>
    <property type="match status" value="1"/>
</dbReference>
<dbReference type="InterPro" id="IPR048631">
    <property type="entry name" value="SecD_1st"/>
</dbReference>
<comment type="function">
    <text evidence="10 13">Part of the Sec protein translocase complex. Interacts with the SecYEG preprotein conducting channel. SecDF uses the proton motive force (PMF) to complete protein translocation after the ATP-dependent function of SecA.</text>
</comment>
<accession>A0A399EVX7</accession>
<dbReference type="GO" id="GO:0006605">
    <property type="term" value="P:protein targeting"/>
    <property type="evidence" value="ECO:0007669"/>
    <property type="project" value="UniProtKB-UniRule"/>
</dbReference>
<comment type="subcellular location">
    <subcellularLocation>
        <location evidence="1 13">Cell membrane</location>
        <topology evidence="1 13">Multi-pass membrane protein</topology>
    </subcellularLocation>
</comment>
<dbReference type="InterPro" id="IPR048634">
    <property type="entry name" value="SecD_SecF_C"/>
</dbReference>
<keyword evidence="5 13" id="KW-0812">Transmembrane</keyword>
<dbReference type="InterPro" id="IPR000731">
    <property type="entry name" value="SSD"/>
</dbReference>
<keyword evidence="7 13" id="KW-1133">Transmembrane helix</keyword>
<keyword evidence="17" id="KW-1185">Reference proteome</keyword>
<proteinExistence type="inferred from homology"/>
<dbReference type="EMBL" id="QXDL01000028">
    <property type="protein sequence ID" value="RIH88188.1"/>
    <property type="molecule type" value="Genomic_DNA"/>
</dbReference>
<dbReference type="Pfam" id="PF22599">
    <property type="entry name" value="SecDF_P1_head"/>
    <property type="match status" value="1"/>
</dbReference>
<evidence type="ECO:0000256" key="4">
    <source>
        <dbReference type="ARBA" id="ARBA00022519"/>
    </source>
</evidence>
<dbReference type="SUPFAM" id="SSF82866">
    <property type="entry name" value="Multidrug efflux transporter AcrB transmembrane domain"/>
    <property type="match status" value="2"/>
</dbReference>
<reference evidence="16 17" key="1">
    <citation type="submission" date="2018-08" db="EMBL/GenBank/DDBJ databases">
        <title>Meiothermus terrae DSM 26712 genome sequencing project.</title>
        <authorList>
            <person name="Da Costa M.S."/>
            <person name="Albuquerque L."/>
            <person name="Raposo P."/>
            <person name="Froufe H.J.C."/>
            <person name="Barroso C.S."/>
            <person name="Egas C."/>
        </authorList>
    </citation>
    <scope>NUCLEOTIDE SEQUENCE [LARGE SCALE GENOMIC DNA]</scope>
    <source>
        <strain evidence="16 17">DSM 26712</strain>
    </source>
</reference>
<evidence type="ECO:0000256" key="7">
    <source>
        <dbReference type="ARBA" id="ARBA00022989"/>
    </source>
</evidence>
<evidence type="ECO:0000256" key="14">
    <source>
        <dbReference type="HAMAP-Rule" id="MF_01464"/>
    </source>
</evidence>
<dbReference type="AlphaFoldDB" id="A0A399EVX7"/>
<organism evidence="16 17">
    <name type="scientific">Calidithermus terrae</name>
    <dbReference type="NCBI Taxonomy" id="1408545"/>
    <lineage>
        <taxon>Bacteria</taxon>
        <taxon>Thermotogati</taxon>
        <taxon>Deinococcota</taxon>
        <taxon>Deinococci</taxon>
        <taxon>Thermales</taxon>
        <taxon>Thermaceae</taxon>
        <taxon>Calidithermus</taxon>
    </lineage>
</organism>
<dbReference type="NCBIfam" id="TIGR01129">
    <property type="entry name" value="secD"/>
    <property type="match status" value="1"/>
</dbReference>
<feature type="domain" description="SSD" evidence="15">
    <location>
        <begin position="608"/>
        <end position="743"/>
    </location>
</feature>
<dbReference type="Proteomes" id="UP000265715">
    <property type="component" value="Unassembled WGS sequence"/>
</dbReference>
<feature type="transmembrane region" description="Helical" evidence="13">
    <location>
        <begin position="420"/>
        <end position="441"/>
    </location>
</feature>
<dbReference type="InterPro" id="IPR022645">
    <property type="entry name" value="SecD/SecF_bac"/>
</dbReference>
<comment type="caution">
    <text evidence="13">Lacks conserved residue(s) required for the propagation of feature annotation.</text>
</comment>
<comment type="similarity">
    <text evidence="13">Belongs to the SecD/SecF family. SecD subfamily.</text>
</comment>
<keyword evidence="8 13" id="KW-0811">Translocation</keyword>
<protein>
    <recommendedName>
        <fullName evidence="13 14">Multifunctional fusion protein</fullName>
    </recommendedName>
    <domain>
        <recommendedName>
            <fullName evidence="13">Protein translocase subunit SecD</fullName>
        </recommendedName>
    </domain>
    <domain>
        <recommendedName>
            <fullName evidence="14">Protein-export membrane protein SecF</fullName>
        </recommendedName>
    </domain>
</protein>
<comment type="subunit">
    <text evidence="13">Forms a complex with SecF. Part of the essential Sec protein translocation apparatus which comprises SecA, SecYEG and auxiliary proteins SecDF. Other proteins may also be involved.</text>
</comment>
<dbReference type="FunFam" id="1.20.1640.10:FF:000024">
    <property type="entry name" value="Multifunctional fusion protein"/>
    <property type="match status" value="1"/>
</dbReference>
<evidence type="ECO:0000256" key="3">
    <source>
        <dbReference type="ARBA" id="ARBA00022475"/>
    </source>
</evidence>
<keyword evidence="9 13" id="KW-0472">Membrane</keyword>
<evidence type="ECO:0000256" key="2">
    <source>
        <dbReference type="ARBA" id="ARBA00022448"/>
    </source>
</evidence>
<comment type="subunit">
    <text evidence="14">Forms a complex with SecD. Part of the essential Sec protein translocation apparatus which comprises SecA, SecYEG and auxiliary proteins SecDF. Other proteins may also be involved.</text>
</comment>
<dbReference type="Pfam" id="PF07549">
    <property type="entry name" value="Sec_GG"/>
    <property type="match status" value="2"/>
</dbReference>
<comment type="caution">
    <text evidence="16">The sequence shown here is derived from an EMBL/GenBank/DDBJ whole genome shotgun (WGS) entry which is preliminary data.</text>
</comment>
<dbReference type="InterPro" id="IPR005665">
    <property type="entry name" value="SecF_bac"/>
</dbReference>
<dbReference type="InterPro" id="IPR054384">
    <property type="entry name" value="SecDF_P1_head"/>
</dbReference>
<feature type="transmembrane region" description="Helical" evidence="13">
    <location>
        <begin position="718"/>
        <end position="744"/>
    </location>
</feature>
<dbReference type="InterPro" id="IPR005791">
    <property type="entry name" value="SecD"/>
</dbReference>
<keyword evidence="4" id="KW-0997">Cell inner membrane</keyword>
<evidence type="ECO:0000313" key="17">
    <source>
        <dbReference type="Proteomes" id="UP000265715"/>
    </source>
</evidence>
<dbReference type="GO" id="GO:0015450">
    <property type="term" value="F:protein-transporting ATPase activity"/>
    <property type="evidence" value="ECO:0007669"/>
    <property type="project" value="InterPro"/>
</dbReference>
<evidence type="ECO:0000313" key="16">
    <source>
        <dbReference type="EMBL" id="RIH88188.1"/>
    </source>
</evidence>
<comment type="similarity">
    <text evidence="11">In the C-terminal section; belongs to the SecD/SecF family. SecF subfamily.</text>
</comment>
<dbReference type="NCBIfam" id="NF009583">
    <property type="entry name" value="PRK13024.1-3"/>
    <property type="match status" value="1"/>
</dbReference>
<dbReference type="Gene3D" id="3.30.70.3400">
    <property type="match status" value="1"/>
</dbReference>
<dbReference type="NCBIfam" id="TIGR00916">
    <property type="entry name" value="2A0604s01"/>
    <property type="match status" value="2"/>
</dbReference>
<evidence type="ECO:0000256" key="8">
    <source>
        <dbReference type="ARBA" id="ARBA00023010"/>
    </source>
</evidence>
<evidence type="ECO:0000256" key="13">
    <source>
        <dbReference type="HAMAP-Rule" id="MF_01463"/>
    </source>
</evidence>
<comment type="similarity">
    <text evidence="12">In the N-terminal section; belongs to the SecD/SecF family. SecD subfamily.</text>
</comment>
<feature type="transmembrane region" description="Helical" evidence="13">
    <location>
        <begin position="469"/>
        <end position="487"/>
    </location>
</feature>
<dbReference type="GO" id="GO:0065002">
    <property type="term" value="P:intracellular protein transmembrane transport"/>
    <property type="evidence" value="ECO:0007669"/>
    <property type="project" value="UniProtKB-UniRule"/>
</dbReference>
<evidence type="ECO:0000256" key="6">
    <source>
        <dbReference type="ARBA" id="ARBA00022927"/>
    </source>
</evidence>
<name>A0A399EVX7_9DEIN</name>
<keyword evidence="3 13" id="KW-1003">Cell membrane</keyword>
<sequence>MRPQPMRPGYRPRTPTPQTNPLWTGLFLLLVLVAAVVGIWKPWVPASEPRVNLGLDLQGGLRITLKTEAPNPTQEDLDTARTVLENRVNALGVAEPLVTVQGNDRVVLELPGLKQSDQEKAIRLIGQTAKLEFRIVNANASGTTVAEINEQIRANPGLKRSDLEQNLIKLSDLGEPLLSGADLASARASFEPGTGRPVVELSFKPEGAQKFADITRQNVGKRLAIVLDDKVYTAPNINQAITGGNAIITGLSGLEEASDIALVLRSGALPVKLNIAETRAIGPTLGQDAIASGIRAAVVGAVLIFVLLFAYYGFWMGLVAALGLIYTSVLILAIFTSLGVTLTLPGIAALIMTLGAAVDGNVLSFERIKEELKNGKRFRQAIPGGFSHSIVTILDVNICHLLAAAALYQYSTGPVKGFAVSLAVGVVASVFSNLVFSRYLLERIAAIREVRPPYWLWGTKIDFMKPSRYVTLASLVLAAVGGGIVLTKGFNFGIDFTGGTAFTVRVTESVNSEQIRSFLDGTGIEGAGGAEAIVTSLSSTGGGREFSVRVKQLSEDSRIALERAFGEKLQAQVLQSETVGPAIGSELRRNTIWAVLVGLGLILVYVAIRFDWVFGVASLVAVAHDIAIVAGMYSLFGLEFTIPTVAALLTIIGFSLNDSVIISDRIRENLKLMRGYSYYEIVNTSINQTLSRTIMTALTTMLPILALLFLGGPVLRDFSLAITVGFVVGTYSSIYVVSALVVWYKTREAARRKVAKA</sequence>
<feature type="transmembrane region" description="Helical" evidence="13">
    <location>
        <begin position="694"/>
        <end position="712"/>
    </location>
</feature>
<feature type="transmembrane region" description="Helical" evidence="13">
    <location>
        <begin position="346"/>
        <end position="365"/>
    </location>
</feature>
<dbReference type="PANTHER" id="PTHR30081">
    <property type="entry name" value="PROTEIN-EXPORT MEMBRANE PROTEIN SEC"/>
    <property type="match status" value="1"/>
</dbReference>
<dbReference type="Pfam" id="PF21760">
    <property type="entry name" value="SecD_1st"/>
    <property type="match status" value="1"/>
</dbReference>
<keyword evidence="2 13" id="KW-0813">Transport</keyword>
<feature type="transmembrane region" description="Helical" evidence="13">
    <location>
        <begin position="642"/>
        <end position="663"/>
    </location>
</feature>
<keyword evidence="6 13" id="KW-0653">Protein transport</keyword>
<evidence type="ECO:0000256" key="10">
    <source>
        <dbReference type="ARBA" id="ARBA00059018"/>
    </source>
</evidence>
<feature type="transmembrane region" description="Helical" evidence="13">
    <location>
        <begin position="293"/>
        <end position="312"/>
    </location>
</feature>
<dbReference type="HAMAP" id="MF_01464_B">
    <property type="entry name" value="SecF_B"/>
    <property type="match status" value="1"/>
</dbReference>
<feature type="transmembrane region" description="Helical" evidence="13">
    <location>
        <begin position="386"/>
        <end position="408"/>
    </location>
</feature>
<dbReference type="Pfam" id="PF02355">
    <property type="entry name" value="SecD_SecF_C"/>
    <property type="match status" value="2"/>
</dbReference>
<feature type="transmembrane region" description="Helical" evidence="13">
    <location>
        <begin position="591"/>
        <end position="608"/>
    </location>
</feature>
<dbReference type="Gene3D" id="3.30.1360.200">
    <property type="match status" value="1"/>
</dbReference>
<evidence type="ECO:0000256" key="12">
    <source>
        <dbReference type="ARBA" id="ARBA00061053"/>
    </source>
</evidence>
<feature type="transmembrane region" description="Helical" evidence="13">
    <location>
        <begin position="21"/>
        <end position="40"/>
    </location>
</feature>
<feature type="transmembrane region" description="Helical" evidence="13">
    <location>
        <begin position="319"/>
        <end position="340"/>
    </location>
</feature>
<dbReference type="GO" id="GO:0005886">
    <property type="term" value="C:plasma membrane"/>
    <property type="evidence" value="ECO:0007669"/>
    <property type="project" value="UniProtKB-SubCell"/>
</dbReference>
<dbReference type="InterPro" id="IPR055344">
    <property type="entry name" value="SecD_SecF_C_bact"/>
</dbReference>
<feature type="transmembrane region" description="Helical" evidence="13">
    <location>
        <begin position="615"/>
        <end position="636"/>
    </location>
</feature>
<dbReference type="PROSITE" id="PS50156">
    <property type="entry name" value="SSD"/>
    <property type="match status" value="1"/>
</dbReference>
<dbReference type="HAMAP" id="MF_01463_B">
    <property type="entry name" value="SecD_B"/>
    <property type="match status" value="1"/>
</dbReference>
<dbReference type="PRINTS" id="PR01755">
    <property type="entry name" value="SECFTRNLCASE"/>
</dbReference>
<evidence type="ECO:0000256" key="11">
    <source>
        <dbReference type="ARBA" id="ARBA00060856"/>
    </source>
</evidence>
<comment type="similarity">
    <text evidence="14">Belongs to the SecD/SecF family. SecF subfamily.</text>
</comment>